<dbReference type="WBParaSite" id="SPAL_0000839000.1">
    <property type="protein sequence ID" value="SPAL_0000839000.1"/>
    <property type="gene ID" value="SPAL_0000839000"/>
</dbReference>
<reference evidence="3" key="1">
    <citation type="submission" date="2017-02" db="UniProtKB">
        <authorList>
            <consortium name="WormBaseParasite"/>
        </authorList>
    </citation>
    <scope>IDENTIFICATION</scope>
</reference>
<evidence type="ECO:0000313" key="3">
    <source>
        <dbReference type="WBParaSite" id="SPAL_0000839000.1"/>
    </source>
</evidence>
<dbReference type="GO" id="GO:0042800">
    <property type="term" value="F:histone H3K4 methyltransferase activity"/>
    <property type="evidence" value="ECO:0007669"/>
    <property type="project" value="TreeGrafter"/>
</dbReference>
<keyword evidence="2" id="KW-1185">Reference proteome</keyword>
<dbReference type="GO" id="GO:0003690">
    <property type="term" value="F:double-stranded DNA binding"/>
    <property type="evidence" value="ECO:0007669"/>
    <property type="project" value="TreeGrafter"/>
</dbReference>
<dbReference type="InterPro" id="IPR036388">
    <property type="entry name" value="WH-like_DNA-bd_sf"/>
</dbReference>
<dbReference type="Pfam" id="PF01359">
    <property type="entry name" value="Transposase_1"/>
    <property type="match status" value="1"/>
</dbReference>
<dbReference type="GO" id="GO:0035861">
    <property type="term" value="C:site of double-strand break"/>
    <property type="evidence" value="ECO:0007669"/>
    <property type="project" value="TreeGrafter"/>
</dbReference>
<feature type="domain" description="Mos1 transposase HTH" evidence="1">
    <location>
        <begin position="2"/>
        <end position="49"/>
    </location>
</feature>
<sequence>MDFRPIYLYEFKLCQAAAKTSRKINKAFCQRSTNKRTIQRWFQKFRNGDISLQKQEGFHRINVLENEKIKRMVERNPRITVRELAGELGVSIGTVSNYLKELNMKKKIDSIIPHELTSDQCLRRMETCSSLILRNKNDPFLNRIVTCDEKWVMFDIRRRSSQWVDKNRSPKNFPKLKNSNKKLLLTIWWNCDGIIHHKFLNPGETMTSDRYCKEIEEMNQKLSVLKPALVNRRGPILLHDNAKPHVSRITVQKLTELGYETLPHPPYSPDLSPTDYHLFKKLEPHLRQKKFSKSDDLKNDVLEFLDSRDRSFYSNVINKLVSRWQQCVDCNGTYFK</sequence>
<dbReference type="GO" id="GO:0000793">
    <property type="term" value="C:condensed chromosome"/>
    <property type="evidence" value="ECO:0007669"/>
    <property type="project" value="TreeGrafter"/>
</dbReference>
<organism evidence="2 3">
    <name type="scientific">Strongyloides papillosus</name>
    <name type="common">Intestinal threadworm</name>
    <dbReference type="NCBI Taxonomy" id="174720"/>
    <lineage>
        <taxon>Eukaryota</taxon>
        <taxon>Metazoa</taxon>
        <taxon>Ecdysozoa</taxon>
        <taxon>Nematoda</taxon>
        <taxon>Chromadorea</taxon>
        <taxon>Rhabditida</taxon>
        <taxon>Tylenchina</taxon>
        <taxon>Panagrolaimomorpha</taxon>
        <taxon>Strongyloidoidea</taxon>
        <taxon>Strongyloididae</taxon>
        <taxon>Strongyloides</taxon>
    </lineage>
</organism>
<dbReference type="GO" id="GO:0031297">
    <property type="term" value="P:replication fork processing"/>
    <property type="evidence" value="ECO:0007669"/>
    <property type="project" value="TreeGrafter"/>
</dbReference>
<dbReference type="Pfam" id="PF13412">
    <property type="entry name" value="HTH_24"/>
    <property type="match status" value="1"/>
</dbReference>
<name>A0A0N5BR87_STREA</name>
<dbReference type="GO" id="GO:0046975">
    <property type="term" value="F:histone H3K36 methyltransferase activity"/>
    <property type="evidence" value="ECO:0007669"/>
    <property type="project" value="TreeGrafter"/>
</dbReference>
<dbReference type="Gene3D" id="1.10.10.1450">
    <property type="match status" value="1"/>
</dbReference>
<dbReference type="STRING" id="174720.A0A0N5BR87"/>
<evidence type="ECO:0000259" key="1">
    <source>
        <dbReference type="Pfam" id="PF17906"/>
    </source>
</evidence>
<dbReference type="GO" id="GO:0044774">
    <property type="term" value="P:mitotic DNA integrity checkpoint signaling"/>
    <property type="evidence" value="ECO:0007669"/>
    <property type="project" value="TreeGrafter"/>
</dbReference>
<dbReference type="GO" id="GO:0000014">
    <property type="term" value="F:single-stranded DNA endodeoxyribonuclease activity"/>
    <property type="evidence" value="ECO:0007669"/>
    <property type="project" value="TreeGrafter"/>
</dbReference>
<dbReference type="GO" id="GO:0044547">
    <property type="term" value="F:DNA topoisomerase binding"/>
    <property type="evidence" value="ECO:0007669"/>
    <property type="project" value="TreeGrafter"/>
</dbReference>
<dbReference type="InterPro" id="IPR041426">
    <property type="entry name" value="Mos1_HTH"/>
</dbReference>
<protein>
    <submittedName>
        <fullName evidence="3">HTH_48 domain-containing protein</fullName>
    </submittedName>
</protein>
<dbReference type="GO" id="GO:0005634">
    <property type="term" value="C:nucleus"/>
    <property type="evidence" value="ECO:0007669"/>
    <property type="project" value="TreeGrafter"/>
</dbReference>
<dbReference type="GO" id="GO:0015074">
    <property type="term" value="P:DNA integration"/>
    <property type="evidence" value="ECO:0007669"/>
    <property type="project" value="TreeGrafter"/>
</dbReference>
<dbReference type="Gene3D" id="3.30.420.10">
    <property type="entry name" value="Ribonuclease H-like superfamily/Ribonuclease H"/>
    <property type="match status" value="1"/>
</dbReference>
<dbReference type="Gene3D" id="1.10.10.10">
    <property type="entry name" value="Winged helix-like DNA-binding domain superfamily/Winged helix DNA-binding domain"/>
    <property type="match status" value="1"/>
</dbReference>
<dbReference type="GO" id="GO:0006303">
    <property type="term" value="P:double-strand break repair via nonhomologous end joining"/>
    <property type="evidence" value="ECO:0007669"/>
    <property type="project" value="TreeGrafter"/>
</dbReference>
<dbReference type="InterPro" id="IPR036397">
    <property type="entry name" value="RNaseH_sf"/>
</dbReference>
<accession>A0A0N5BR87</accession>
<dbReference type="PANTHER" id="PTHR46060">
    <property type="entry name" value="MARINER MOS1 TRANSPOSASE-LIKE PROTEIN"/>
    <property type="match status" value="1"/>
</dbReference>
<dbReference type="GO" id="GO:0000729">
    <property type="term" value="P:DNA double-strand break processing"/>
    <property type="evidence" value="ECO:0007669"/>
    <property type="project" value="TreeGrafter"/>
</dbReference>
<dbReference type="Proteomes" id="UP000046392">
    <property type="component" value="Unplaced"/>
</dbReference>
<dbReference type="InterPro" id="IPR001888">
    <property type="entry name" value="Transposase_1"/>
</dbReference>
<dbReference type="PANTHER" id="PTHR46060:SF2">
    <property type="entry name" value="HISTONE-LYSINE N-METHYLTRANSFERASE SETMAR"/>
    <property type="match status" value="1"/>
</dbReference>
<evidence type="ECO:0000313" key="2">
    <source>
        <dbReference type="Proteomes" id="UP000046392"/>
    </source>
</evidence>
<proteinExistence type="predicted"/>
<dbReference type="Pfam" id="PF17906">
    <property type="entry name" value="HTH_48"/>
    <property type="match status" value="1"/>
</dbReference>
<dbReference type="GO" id="GO:0003697">
    <property type="term" value="F:single-stranded DNA binding"/>
    <property type="evidence" value="ECO:0007669"/>
    <property type="project" value="TreeGrafter"/>
</dbReference>
<dbReference type="AlphaFoldDB" id="A0A0N5BR87"/>
<dbReference type="InterPro" id="IPR052709">
    <property type="entry name" value="Transposase-MT_Hybrid"/>
</dbReference>